<evidence type="ECO:0000256" key="1">
    <source>
        <dbReference type="SAM" id="MobiDB-lite"/>
    </source>
</evidence>
<dbReference type="EMBL" id="UINC01056846">
    <property type="protein sequence ID" value="SVB77362.1"/>
    <property type="molecule type" value="Genomic_DNA"/>
</dbReference>
<organism evidence="2">
    <name type="scientific">marine metagenome</name>
    <dbReference type="NCBI Taxonomy" id="408172"/>
    <lineage>
        <taxon>unclassified sequences</taxon>
        <taxon>metagenomes</taxon>
        <taxon>ecological metagenomes</taxon>
    </lineage>
</organism>
<name>A0A382GR71_9ZZZZ</name>
<feature type="non-terminal residue" evidence="2">
    <location>
        <position position="27"/>
    </location>
</feature>
<gene>
    <name evidence="2" type="ORF">METZ01_LOCUS230216</name>
</gene>
<feature type="non-terminal residue" evidence="2">
    <location>
        <position position="1"/>
    </location>
</feature>
<feature type="region of interest" description="Disordered" evidence="1">
    <location>
        <begin position="1"/>
        <end position="27"/>
    </location>
</feature>
<proteinExistence type="predicted"/>
<reference evidence="2" key="1">
    <citation type="submission" date="2018-05" db="EMBL/GenBank/DDBJ databases">
        <authorList>
            <person name="Lanie J.A."/>
            <person name="Ng W.-L."/>
            <person name="Kazmierczak K.M."/>
            <person name="Andrzejewski T.M."/>
            <person name="Davidsen T.M."/>
            <person name="Wayne K.J."/>
            <person name="Tettelin H."/>
            <person name="Glass J.I."/>
            <person name="Rusch D."/>
            <person name="Podicherti R."/>
            <person name="Tsui H.-C.T."/>
            <person name="Winkler M.E."/>
        </authorList>
    </citation>
    <scope>NUCLEOTIDE SEQUENCE</scope>
</reference>
<evidence type="ECO:0000313" key="2">
    <source>
        <dbReference type="EMBL" id="SVB77362.1"/>
    </source>
</evidence>
<accession>A0A382GR71</accession>
<protein>
    <submittedName>
        <fullName evidence="2">Uncharacterized protein</fullName>
    </submittedName>
</protein>
<sequence>VLQTLLLRQPNPKGRSLATVAHEFQPP</sequence>
<dbReference type="AlphaFoldDB" id="A0A382GR71"/>